<reference evidence="1" key="1">
    <citation type="submission" date="2019-12" db="EMBL/GenBank/DDBJ databases">
        <title>Isolation and complete genomic sequence of bacteriophage NF: A novel Vibrio alginolyticus phage isolated from the coastal water of Qingdao, China.</title>
        <authorList>
            <person name="Zhang X."/>
        </authorList>
    </citation>
    <scope>NUCLEOTIDE SEQUENCE [LARGE SCALE GENOMIC DNA]</scope>
</reference>
<evidence type="ECO:0000313" key="2">
    <source>
        <dbReference type="Proteomes" id="UP000435913"/>
    </source>
</evidence>
<dbReference type="RefSeq" id="YP_010649803.1">
    <property type="nucleotide sequence ID" value="NC_070773.1"/>
</dbReference>
<dbReference type="Proteomes" id="UP000435913">
    <property type="component" value="Segment"/>
</dbReference>
<keyword evidence="2" id="KW-1185">Reference proteome</keyword>
<dbReference type="EMBL" id="MN812722">
    <property type="protein sequence ID" value="QGZ13285.1"/>
    <property type="molecule type" value="Genomic_DNA"/>
</dbReference>
<protein>
    <submittedName>
        <fullName evidence="1">Uncharacterized protein</fullName>
    </submittedName>
</protein>
<organism evidence="1 2">
    <name type="scientific">Vibrio phage NF</name>
    <dbReference type="NCBI Taxonomy" id="2686202"/>
    <lineage>
        <taxon>Viruses</taxon>
        <taxon>Duplodnaviria</taxon>
        <taxon>Heunggongvirae</taxon>
        <taxon>Uroviricota</taxon>
        <taxon>Caudoviricetes</taxon>
        <taxon>Enfavirus</taxon>
        <taxon>Enfavirus NF</taxon>
    </lineage>
</organism>
<accession>A0A6B9J213</accession>
<proteinExistence type="predicted"/>
<dbReference type="GeneID" id="77925363"/>
<dbReference type="KEGG" id="vg:77925363"/>
<evidence type="ECO:0000313" key="1">
    <source>
        <dbReference type="EMBL" id="QGZ13285.1"/>
    </source>
</evidence>
<name>A0A6B9J213_9CAUD</name>
<sequence>MKNKRVKKMIENCINSNYGYKVCEWRFGRLMRSDWAGRRFYQGDFNWYGNVNDIK</sequence>